<protein>
    <submittedName>
        <fullName evidence="1">Uncharacterized protein</fullName>
    </submittedName>
</protein>
<reference evidence="1" key="1">
    <citation type="submission" date="2020-11" db="EMBL/GenBank/DDBJ databases">
        <authorList>
            <person name="Tran Van P."/>
        </authorList>
    </citation>
    <scope>NUCLEOTIDE SEQUENCE</scope>
</reference>
<proteinExistence type="predicted"/>
<dbReference type="Proteomes" id="UP000728032">
    <property type="component" value="Unassembled WGS sequence"/>
</dbReference>
<accession>A0A7R9L769</accession>
<gene>
    <name evidence="1" type="ORF">ONB1V03_LOCUS131</name>
</gene>
<evidence type="ECO:0000313" key="2">
    <source>
        <dbReference type="Proteomes" id="UP000728032"/>
    </source>
</evidence>
<keyword evidence="2" id="KW-1185">Reference proteome</keyword>
<dbReference type="EMBL" id="CAJPVJ010000003">
    <property type="protein sequence ID" value="CAG2156683.1"/>
    <property type="molecule type" value="Genomic_DNA"/>
</dbReference>
<sequence>MHDFILAFLGGVLLGMSNPAKVIGFLDIFGQWDPMYWIMMRHLQQHRQHKQSILFSIFKYIILQCSGFLKHMYMQII</sequence>
<name>A0A7R9L769_9ACAR</name>
<dbReference type="Pfam" id="PF20398">
    <property type="entry name" value="DUF6691"/>
    <property type="match status" value="1"/>
</dbReference>
<organism evidence="1">
    <name type="scientific">Oppiella nova</name>
    <dbReference type="NCBI Taxonomy" id="334625"/>
    <lineage>
        <taxon>Eukaryota</taxon>
        <taxon>Metazoa</taxon>
        <taxon>Ecdysozoa</taxon>
        <taxon>Arthropoda</taxon>
        <taxon>Chelicerata</taxon>
        <taxon>Arachnida</taxon>
        <taxon>Acari</taxon>
        <taxon>Acariformes</taxon>
        <taxon>Sarcoptiformes</taxon>
        <taxon>Oribatida</taxon>
        <taxon>Brachypylina</taxon>
        <taxon>Oppioidea</taxon>
        <taxon>Oppiidae</taxon>
        <taxon>Oppiella</taxon>
    </lineage>
</organism>
<dbReference type="InterPro" id="IPR046513">
    <property type="entry name" value="DUF6691"/>
</dbReference>
<dbReference type="AlphaFoldDB" id="A0A7R9L769"/>
<dbReference type="EMBL" id="OC914828">
    <property type="protein sequence ID" value="CAD7636354.1"/>
    <property type="molecule type" value="Genomic_DNA"/>
</dbReference>
<evidence type="ECO:0000313" key="1">
    <source>
        <dbReference type="EMBL" id="CAD7636354.1"/>
    </source>
</evidence>